<organism evidence="3 4">
    <name type="scientific">Penicillium frequentans</name>
    <dbReference type="NCBI Taxonomy" id="3151616"/>
    <lineage>
        <taxon>Eukaryota</taxon>
        <taxon>Fungi</taxon>
        <taxon>Dikarya</taxon>
        <taxon>Ascomycota</taxon>
        <taxon>Pezizomycotina</taxon>
        <taxon>Eurotiomycetes</taxon>
        <taxon>Eurotiomycetidae</taxon>
        <taxon>Eurotiales</taxon>
        <taxon>Aspergillaceae</taxon>
        <taxon>Penicillium</taxon>
    </lineage>
</organism>
<feature type="region of interest" description="Disordered" evidence="1">
    <location>
        <begin position="155"/>
        <end position="210"/>
    </location>
</feature>
<evidence type="ECO:0000256" key="1">
    <source>
        <dbReference type="SAM" id="MobiDB-lite"/>
    </source>
</evidence>
<feature type="domain" description="VOC" evidence="2">
    <location>
        <begin position="2"/>
        <end position="122"/>
    </location>
</feature>
<dbReference type="PANTHER" id="PTHR35006:SF3">
    <property type="entry name" value="GLYOXALASE FAMILY PROTEIN (AFU_ORTHOLOGUE AFUA_3G06020)"/>
    <property type="match status" value="1"/>
</dbReference>
<name>A0AAD6GCT4_9EURO</name>
<gene>
    <name evidence="3" type="ORF">N7494_007467</name>
</gene>
<dbReference type="AlphaFoldDB" id="A0AAD6GCT4"/>
<dbReference type="PROSITE" id="PS51819">
    <property type="entry name" value="VOC"/>
    <property type="match status" value="1"/>
</dbReference>
<feature type="region of interest" description="Disordered" evidence="1">
    <location>
        <begin position="394"/>
        <end position="585"/>
    </location>
</feature>
<keyword evidence="4" id="KW-1185">Reference proteome</keyword>
<sequence length="585" mass="62378">MPVSHLTLTVSHLPTSTSFFLSCLQPLGYQFIGRHDDYIGFGQKQGEPADFWVTERKPGGANSAVHVAFPAPSRDAVGSFFISALKAGGTIHFEPKCRDSQSAFFSAAVIDLDGNSIEAVYRSGASVVASEAGGPTIALLENGSVVSKVSKSSRATSVRSESIAPPRSEAKSRAVSRAPTSVAPTTYERESTYERERSAPSAVSRAQPAPQTYTVHTVQTVQKPVDDGSKAAKTIVGTLIGAAAGAAIAYAMVMGDSQSSSDENTSKSAPHYTPEHHQLMGPPSQVSHSEEQRYRALEAPPTRSVYTAASAPRSTLSRSHTSKNPRASTIYEGTEFFDDHGRRASDGSVFSIPENAPVRAIEYPASMNGWREEYSPSTFISSYAADKPRAGSVHSVSTLKASQANSQRRHSNDDRDTYSTHSNGSKVYRAASTHSNNSHHYSTTKSVKDKDGAGSVASSTRSARNIPLPAGSNATYYSATPSHQGKSHLSARDVPLPDSVIDLDVNSHVTPDDSISQIGSRSARSSHSHHSKHSKASKHSSKSKFEDVVKPADSVSQVSRASQRTIKAEGSRAGSKVSSWRSQVV</sequence>
<dbReference type="EMBL" id="JAQIZZ010000006">
    <property type="protein sequence ID" value="KAJ5537988.1"/>
    <property type="molecule type" value="Genomic_DNA"/>
</dbReference>
<evidence type="ECO:0000259" key="2">
    <source>
        <dbReference type="PROSITE" id="PS51819"/>
    </source>
</evidence>
<feature type="compositionally biased region" description="Basic and acidic residues" evidence="1">
    <location>
        <begin position="187"/>
        <end position="198"/>
    </location>
</feature>
<dbReference type="PANTHER" id="PTHR35006">
    <property type="entry name" value="GLYOXALASE FAMILY PROTEIN (AFU_ORTHOLOGUE AFUA_5G14830)"/>
    <property type="match status" value="1"/>
</dbReference>
<dbReference type="InterPro" id="IPR037523">
    <property type="entry name" value="VOC_core"/>
</dbReference>
<dbReference type="Proteomes" id="UP001220324">
    <property type="component" value="Unassembled WGS sequence"/>
</dbReference>
<feature type="compositionally biased region" description="Low complexity" evidence="1">
    <location>
        <begin position="432"/>
        <end position="445"/>
    </location>
</feature>
<accession>A0AAD6GCT4</accession>
<dbReference type="CDD" id="cd07262">
    <property type="entry name" value="VOC_like"/>
    <property type="match status" value="1"/>
</dbReference>
<feature type="compositionally biased region" description="Polar residues" evidence="1">
    <location>
        <begin position="394"/>
        <end position="406"/>
    </location>
</feature>
<feature type="compositionally biased region" description="Polar residues" evidence="1">
    <location>
        <begin position="304"/>
        <end position="327"/>
    </location>
</feature>
<feature type="compositionally biased region" description="Polar residues" evidence="1">
    <location>
        <begin position="507"/>
        <end position="519"/>
    </location>
</feature>
<evidence type="ECO:0000313" key="4">
    <source>
        <dbReference type="Proteomes" id="UP001220324"/>
    </source>
</evidence>
<feature type="compositionally biased region" description="Basic residues" evidence="1">
    <location>
        <begin position="524"/>
        <end position="542"/>
    </location>
</feature>
<evidence type="ECO:0000313" key="3">
    <source>
        <dbReference type="EMBL" id="KAJ5537988.1"/>
    </source>
</evidence>
<comment type="caution">
    <text evidence="3">The sequence shown here is derived from an EMBL/GenBank/DDBJ whole genome shotgun (WGS) entry which is preliminary data.</text>
</comment>
<proteinExistence type="predicted"/>
<protein>
    <recommendedName>
        <fullName evidence="2">VOC domain-containing protein</fullName>
    </recommendedName>
</protein>
<reference evidence="3 4" key="1">
    <citation type="journal article" date="2023" name="IMA Fungus">
        <title>Comparative genomic study of the Penicillium genus elucidates a diverse pangenome and 15 lateral gene transfer events.</title>
        <authorList>
            <person name="Petersen C."/>
            <person name="Sorensen T."/>
            <person name="Nielsen M.R."/>
            <person name="Sondergaard T.E."/>
            <person name="Sorensen J.L."/>
            <person name="Fitzpatrick D.A."/>
            <person name="Frisvad J.C."/>
            <person name="Nielsen K.L."/>
        </authorList>
    </citation>
    <scope>NUCLEOTIDE SEQUENCE [LARGE SCALE GENOMIC DNA]</scope>
    <source>
        <strain evidence="3 4">IBT 35679</strain>
    </source>
</reference>
<feature type="compositionally biased region" description="Polar residues" evidence="1">
    <location>
        <begin position="257"/>
        <end position="268"/>
    </location>
</feature>
<feature type="region of interest" description="Disordered" evidence="1">
    <location>
        <begin position="257"/>
        <end position="331"/>
    </location>
</feature>
<feature type="compositionally biased region" description="Polar residues" evidence="1">
    <location>
        <begin position="472"/>
        <end position="484"/>
    </location>
</feature>
<feature type="compositionally biased region" description="Polar residues" evidence="1">
    <location>
        <begin position="576"/>
        <end position="585"/>
    </location>
</feature>
<dbReference type="InterPro" id="IPR029068">
    <property type="entry name" value="Glyas_Bleomycin-R_OHBP_Dase"/>
</dbReference>
<dbReference type="SUPFAM" id="SSF54593">
    <property type="entry name" value="Glyoxalase/Bleomycin resistance protein/Dihydroxybiphenyl dioxygenase"/>
    <property type="match status" value="1"/>
</dbReference>
<feature type="compositionally biased region" description="Polar residues" evidence="1">
    <location>
        <begin position="554"/>
        <end position="565"/>
    </location>
</feature>
<dbReference type="Gene3D" id="3.10.180.10">
    <property type="entry name" value="2,3-Dihydroxybiphenyl 1,2-Dioxygenase, domain 1"/>
    <property type="match status" value="1"/>
</dbReference>